<reference evidence="9" key="1">
    <citation type="submission" date="2021-03" db="EMBL/GenBank/DDBJ databases">
        <title>Actinotalea soli sp. nov., isolated from soil.</title>
        <authorList>
            <person name="Ping W."/>
            <person name="Zhang J."/>
        </authorList>
    </citation>
    <scope>NUCLEOTIDE SEQUENCE</scope>
    <source>
        <strain evidence="9">BY-33</strain>
    </source>
</reference>
<dbReference type="Proteomes" id="UP000664209">
    <property type="component" value="Unassembled WGS sequence"/>
</dbReference>
<evidence type="ECO:0000256" key="5">
    <source>
        <dbReference type="SAM" id="MobiDB-lite"/>
    </source>
</evidence>
<evidence type="ECO:0000259" key="8">
    <source>
        <dbReference type="Pfam" id="PF20239"/>
    </source>
</evidence>
<dbReference type="SUPFAM" id="SSF88659">
    <property type="entry name" value="Sigma3 and sigma4 domains of RNA polymerase sigma factors"/>
    <property type="match status" value="1"/>
</dbReference>
<dbReference type="Pfam" id="PF20239">
    <property type="entry name" value="DUF6596"/>
    <property type="match status" value="1"/>
</dbReference>
<feature type="region of interest" description="Disordered" evidence="5">
    <location>
        <begin position="370"/>
        <end position="395"/>
    </location>
</feature>
<name>A0A939RSP1_9CELL</name>
<organism evidence="9 10">
    <name type="scientific">Actinotalea soli</name>
    <dbReference type="NCBI Taxonomy" id="2819234"/>
    <lineage>
        <taxon>Bacteria</taxon>
        <taxon>Bacillati</taxon>
        <taxon>Actinomycetota</taxon>
        <taxon>Actinomycetes</taxon>
        <taxon>Micrococcales</taxon>
        <taxon>Cellulomonadaceae</taxon>
        <taxon>Actinotalea</taxon>
    </lineage>
</organism>
<dbReference type="Pfam" id="PF08281">
    <property type="entry name" value="Sigma70_r4_2"/>
    <property type="match status" value="1"/>
</dbReference>
<proteinExistence type="inferred from homology"/>
<dbReference type="GO" id="GO:0016987">
    <property type="term" value="F:sigma factor activity"/>
    <property type="evidence" value="ECO:0007669"/>
    <property type="project" value="UniProtKB-KW"/>
</dbReference>
<evidence type="ECO:0000313" key="10">
    <source>
        <dbReference type="Proteomes" id="UP000664209"/>
    </source>
</evidence>
<dbReference type="InterPro" id="IPR013249">
    <property type="entry name" value="RNA_pol_sigma70_r4_t2"/>
</dbReference>
<evidence type="ECO:0000256" key="4">
    <source>
        <dbReference type="ARBA" id="ARBA00023163"/>
    </source>
</evidence>
<dbReference type="SUPFAM" id="SSF88946">
    <property type="entry name" value="Sigma2 domain of RNA polymerase sigma factors"/>
    <property type="match status" value="1"/>
</dbReference>
<comment type="caution">
    <text evidence="9">The sequence shown here is derived from an EMBL/GenBank/DDBJ whole genome shotgun (WGS) entry which is preliminary data.</text>
</comment>
<sequence>MEAYLRELIPRVIGVLVRRGADFPAAEDAVQEALVEAVRRWPDTTPDDPQGWLVTVAWRKLVDAGRADSARRAREARAADRRGPGPVRQEDDTLQLLFLCCHPALTPASAVPLTLRAVGGLTTRQIADAYIVPEATMAQRISRAKRTVAREGIGAPGDLRDVLSVLYLIFNQGYSGDVDLAAEAIRLARTLRGLTDDAEVAGLLALMLLHHARRGARWTESGALVTLAEQDRARWDTALIAEGVDVLQAALAQGRLGEYQAQAAIAALHCDATSTEETDWAQILEWFDELLRLTASPVVALNRVMAVGHVDGPQVGLAALAAVPEGVPRRTAVAAWLRERAGELERARDLYAEAASLAASTAERDHLRVQAARLGQSVEPPERSPRGRSHPAGWP</sequence>
<evidence type="ECO:0000256" key="3">
    <source>
        <dbReference type="ARBA" id="ARBA00023082"/>
    </source>
</evidence>
<evidence type="ECO:0000259" key="7">
    <source>
        <dbReference type="Pfam" id="PF08281"/>
    </source>
</evidence>
<dbReference type="Gene3D" id="1.10.1740.10">
    <property type="match status" value="1"/>
</dbReference>
<keyword evidence="3" id="KW-0731">Sigma factor</keyword>
<keyword evidence="4" id="KW-0804">Transcription</keyword>
<dbReference type="PANTHER" id="PTHR47756:SF2">
    <property type="entry name" value="BLL6612 PROTEIN"/>
    <property type="match status" value="1"/>
</dbReference>
<dbReference type="GO" id="GO:0003677">
    <property type="term" value="F:DNA binding"/>
    <property type="evidence" value="ECO:0007669"/>
    <property type="project" value="InterPro"/>
</dbReference>
<dbReference type="Pfam" id="PF04542">
    <property type="entry name" value="Sigma70_r2"/>
    <property type="match status" value="1"/>
</dbReference>
<evidence type="ECO:0000256" key="1">
    <source>
        <dbReference type="ARBA" id="ARBA00010641"/>
    </source>
</evidence>
<dbReference type="PANTHER" id="PTHR47756">
    <property type="entry name" value="BLL6612 PROTEIN-RELATED"/>
    <property type="match status" value="1"/>
</dbReference>
<dbReference type="EMBL" id="JAGEMK010000004">
    <property type="protein sequence ID" value="MBO1752032.1"/>
    <property type="molecule type" value="Genomic_DNA"/>
</dbReference>
<dbReference type="GO" id="GO:0006352">
    <property type="term" value="P:DNA-templated transcription initiation"/>
    <property type="evidence" value="ECO:0007669"/>
    <property type="project" value="InterPro"/>
</dbReference>
<keyword evidence="10" id="KW-1185">Reference proteome</keyword>
<gene>
    <name evidence="9" type="ORF">J4G33_09480</name>
</gene>
<dbReference type="InterPro" id="IPR007627">
    <property type="entry name" value="RNA_pol_sigma70_r2"/>
</dbReference>
<evidence type="ECO:0000256" key="2">
    <source>
        <dbReference type="ARBA" id="ARBA00023015"/>
    </source>
</evidence>
<dbReference type="InterPro" id="IPR046531">
    <property type="entry name" value="DUF6596"/>
</dbReference>
<evidence type="ECO:0000313" key="9">
    <source>
        <dbReference type="EMBL" id="MBO1752032.1"/>
    </source>
</evidence>
<dbReference type="InterPro" id="IPR036388">
    <property type="entry name" value="WH-like_DNA-bd_sf"/>
</dbReference>
<keyword evidence="2" id="KW-0805">Transcription regulation</keyword>
<protein>
    <submittedName>
        <fullName evidence="9">RNA polymerase subunit sigma-24</fullName>
    </submittedName>
</protein>
<feature type="domain" description="DUF6596" evidence="8">
    <location>
        <begin position="159"/>
        <end position="250"/>
    </location>
</feature>
<dbReference type="InterPro" id="IPR013324">
    <property type="entry name" value="RNA_pol_sigma_r3/r4-like"/>
</dbReference>
<accession>A0A939RSP1</accession>
<dbReference type="Gene3D" id="1.10.10.10">
    <property type="entry name" value="Winged helix-like DNA-binding domain superfamily/Winged helix DNA-binding domain"/>
    <property type="match status" value="1"/>
</dbReference>
<dbReference type="InterPro" id="IPR013325">
    <property type="entry name" value="RNA_pol_sigma_r2"/>
</dbReference>
<comment type="similarity">
    <text evidence="1">Belongs to the sigma-70 factor family. ECF subfamily.</text>
</comment>
<evidence type="ECO:0000259" key="6">
    <source>
        <dbReference type="Pfam" id="PF04542"/>
    </source>
</evidence>
<feature type="domain" description="RNA polymerase sigma-70 region 2" evidence="6">
    <location>
        <begin position="6"/>
        <end position="67"/>
    </location>
</feature>
<dbReference type="AlphaFoldDB" id="A0A939RSP1"/>
<feature type="domain" description="RNA polymerase sigma factor 70 region 4 type 2" evidence="7">
    <location>
        <begin position="97"/>
        <end position="147"/>
    </location>
</feature>
<dbReference type="RefSeq" id="WP_208055721.1">
    <property type="nucleotide sequence ID" value="NZ_JAGEMK010000004.1"/>
</dbReference>